<keyword evidence="1" id="KW-1133">Transmembrane helix</keyword>
<name>A0A143QKX8_RHOFA</name>
<dbReference type="AlphaFoldDB" id="A0A143QKX8"/>
<keyword evidence="1" id="KW-0472">Membrane</keyword>
<keyword evidence="1" id="KW-0812">Transmembrane</keyword>
<dbReference type="EMBL" id="CP015220">
    <property type="protein sequence ID" value="AMY23604.1"/>
    <property type="molecule type" value="Genomic_DNA"/>
</dbReference>
<dbReference type="Proteomes" id="UP000076038">
    <property type="component" value="Chromosome"/>
</dbReference>
<accession>A0A143QKX8</accession>
<evidence type="ECO:0000313" key="3">
    <source>
        <dbReference type="Proteomes" id="UP000076038"/>
    </source>
</evidence>
<proteinExistence type="predicted"/>
<reference evidence="3" key="2">
    <citation type="submission" date="2016-04" db="EMBL/GenBank/DDBJ databases">
        <title>Complete Genome and Plasmid Sequences for Rhodococcus fascians D188 and Draft Sequences for Rhodococcus spp. Isolates PBTS 1 and PBTS 2.</title>
        <authorList>
            <person name="Stamer R."/>
            <person name="Vereecke D."/>
            <person name="Zhang Y."/>
            <person name="Schilkey F."/>
            <person name="Devitt N."/>
            <person name="Randall J."/>
        </authorList>
    </citation>
    <scope>NUCLEOTIDE SEQUENCE [LARGE SCALE GENOMIC DNA]</scope>
    <source>
        <strain evidence="3">PBTS2</strain>
    </source>
</reference>
<feature type="transmembrane region" description="Helical" evidence="1">
    <location>
        <begin position="6"/>
        <end position="25"/>
    </location>
</feature>
<organism evidence="2 3">
    <name type="scientific">Rhodococcoides fascians</name>
    <name type="common">Rhodococcus fascians</name>
    <dbReference type="NCBI Taxonomy" id="1828"/>
    <lineage>
        <taxon>Bacteria</taxon>
        <taxon>Bacillati</taxon>
        <taxon>Actinomycetota</taxon>
        <taxon>Actinomycetes</taxon>
        <taxon>Mycobacteriales</taxon>
        <taxon>Nocardiaceae</taxon>
        <taxon>Rhodococcoides</taxon>
    </lineage>
</organism>
<dbReference type="PATRIC" id="fig|1653479.3.peg.2332"/>
<gene>
    <name evidence="2" type="ORF">A3Q41_02302</name>
</gene>
<dbReference type="GeneID" id="93552404"/>
<evidence type="ECO:0000256" key="1">
    <source>
        <dbReference type="SAM" id="Phobius"/>
    </source>
</evidence>
<dbReference type="RefSeq" id="WP_032371870.1">
    <property type="nucleotide sequence ID" value="NZ_CP015220.1"/>
</dbReference>
<evidence type="ECO:0000313" key="2">
    <source>
        <dbReference type="EMBL" id="AMY23604.1"/>
    </source>
</evidence>
<dbReference type="KEGG" id="rhs:A3Q41_02302"/>
<feature type="transmembrane region" description="Helical" evidence="1">
    <location>
        <begin position="46"/>
        <end position="68"/>
    </location>
</feature>
<sequence length="75" mass="8049">MTDLWLGFLAFGALFAALIVSSVLREREVPSDGAIGRGGNGRINRAVVLSATLIVLLLLAAVVVIVRFQQIAIWE</sequence>
<reference evidence="2 3" key="1">
    <citation type="journal article" date="2016" name="Genome Announc.">
        <title>Complete Genome and Plasmid Sequences for Rhodococcus fascians D188 and Draft Sequences for Rhodococcus Isolates PBTS 1 and PBTS 2.</title>
        <authorList>
            <person name="Stamler R.A."/>
            <person name="Vereecke D."/>
            <person name="Zhang Y."/>
            <person name="Schilkey F."/>
            <person name="Devitt N."/>
            <person name="Randall J.J."/>
        </authorList>
    </citation>
    <scope>NUCLEOTIDE SEQUENCE [LARGE SCALE GENOMIC DNA]</scope>
    <source>
        <strain evidence="2 3">PBTS2</strain>
    </source>
</reference>
<keyword evidence="3" id="KW-1185">Reference proteome</keyword>
<protein>
    <submittedName>
        <fullName evidence="2">Uncharacterized protein</fullName>
    </submittedName>
</protein>